<accession>A0A4R8LUC0</accession>
<keyword evidence="2" id="KW-1185">Reference proteome</keyword>
<dbReference type="Pfam" id="PF08812">
    <property type="entry name" value="YtxC"/>
    <property type="match status" value="1"/>
</dbReference>
<comment type="caution">
    <text evidence="1">The sequence shown here is derived from an EMBL/GenBank/DDBJ whole genome shotgun (WGS) entry which is preliminary data.</text>
</comment>
<dbReference type="Proteomes" id="UP000294581">
    <property type="component" value="Unassembled WGS sequence"/>
</dbReference>
<name>A0A4R8LUC0_9BACL</name>
<evidence type="ECO:0000313" key="1">
    <source>
        <dbReference type="EMBL" id="TDY51118.1"/>
    </source>
</evidence>
<dbReference type="AlphaFoldDB" id="A0A4R8LUC0"/>
<dbReference type="EMBL" id="SORF01000001">
    <property type="protein sequence ID" value="TDY51118.1"/>
    <property type="molecule type" value="Genomic_DNA"/>
</dbReference>
<reference evidence="1 2" key="1">
    <citation type="submission" date="2019-03" db="EMBL/GenBank/DDBJ databases">
        <title>Genomic Encyclopedia of Type Strains, Phase IV (KMG-IV): sequencing the most valuable type-strain genomes for metagenomic binning, comparative biology and taxonomic classification.</title>
        <authorList>
            <person name="Goeker M."/>
        </authorList>
    </citation>
    <scope>NUCLEOTIDE SEQUENCE [LARGE SCALE GENOMIC DNA]</scope>
    <source>
        <strain evidence="1 2">DSM 17974</strain>
    </source>
</reference>
<proteinExistence type="predicted"/>
<dbReference type="RefSeq" id="WP_208320795.1">
    <property type="nucleotide sequence ID" value="NZ_BSUS01000001.1"/>
</dbReference>
<protein>
    <submittedName>
        <fullName evidence="1">Putative sporulation protein YtxC</fullName>
    </submittedName>
</protein>
<dbReference type="InterPro" id="IPR014199">
    <property type="entry name" value="Spore_YtxC"/>
</dbReference>
<sequence>MYVFEWAPGMDVESLCEKLASCVSTVRWWSGEVVYVGCECPPDRKTLVASILAGALLRDWLYRQLVVRVQQSEPAWTGDEIEYTVLIQLHDLRVAKARFAGFDLDTWETKVASDLCAWMEHENWLSLPAFARFRMRPLVTALSAEVERRMRQLRLEDEYEESLRMLRYMLHEQPIVQRELHVFCAPERIWMTDAEGELVRDEEVLAAALADESDVDSEDLAMSILITRSPCRIVLHDLYPEAPWPSFAETIRRVFRERVTPCLGCIACRLHEAQRLRGDDGALDLTWSDGTAEGQGLDI</sequence>
<evidence type="ECO:0000313" key="2">
    <source>
        <dbReference type="Proteomes" id="UP000294581"/>
    </source>
</evidence>
<organism evidence="1 2">
    <name type="scientific">Alicyclobacillus sacchari</name>
    <dbReference type="NCBI Taxonomy" id="392010"/>
    <lineage>
        <taxon>Bacteria</taxon>
        <taxon>Bacillati</taxon>
        <taxon>Bacillota</taxon>
        <taxon>Bacilli</taxon>
        <taxon>Bacillales</taxon>
        <taxon>Alicyclobacillaceae</taxon>
        <taxon>Alicyclobacillus</taxon>
    </lineage>
</organism>
<gene>
    <name evidence="1" type="ORF">C7445_101110</name>
</gene>